<dbReference type="OrthoDB" id="3236720at2759"/>
<feature type="chain" id="PRO_5019517045" evidence="1">
    <location>
        <begin position="22"/>
        <end position="206"/>
    </location>
</feature>
<name>A0A409YM38_9AGAR</name>
<dbReference type="Proteomes" id="UP000284842">
    <property type="component" value="Unassembled WGS sequence"/>
</dbReference>
<feature type="signal peptide" evidence="1">
    <location>
        <begin position="1"/>
        <end position="21"/>
    </location>
</feature>
<dbReference type="EMBL" id="NHTK01000994">
    <property type="protein sequence ID" value="PPR04098.1"/>
    <property type="molecule type" value="Genomic_DNA"/>
</dbReference>
<comment type="caution">
    <text evidence="2">The sequence shown here is derived from an EMBL/GenBank/DDBJ whole genome shotgun (WGS) entry which is preliminary data.</text>
</comment>
<dbReference type="AlphaFoldDB" id="A0A409YM38"/>
<gene>
    <name evidence="2" type="ORF">CVT24_010671</name>
</gene>
<keyword evidence="1" id="KW-0732">Signal</keyword>
<dbReference type="InParanoid" id="A0A409YM38"/>
<evidence type="ECO:0000313" key="3">
    <source>
        <dbReference type="Proteomes" id="UP000284842"/>
    </source>
</evidence>
<protein>
    <submittedName>
        <fullName evidence="2">Uncharacterized protein</fullName>
    </submittedName>
</protein>
<proteinExistence type="predicted"/>
<evidence type="ECO:0000313" key="2">
    <source>
        <dbReference type="EMBL" id="PPR04098.1"/>
    </source>
</evidence>
<evidence type="ECO:0000256" key="1">
    <source>
        <dbReference type="SAM" id="SignalP"/>
    </source>
</evidence>
<reference evidence="2 3" key="1">
    <citation type="journal article" date="2018" name="Evol. Lett.">
        <title>Horizontal gene cluster transfer increased hallucinogenic mushroom diversity.</title>
        <authorList>
            <person name="Reynolds H.T."/>
            <person name="Vijayakumar V."/>
            <person name="Gluck-Thaler E."/>
            <person name="Korotkin H.B."/>
            <person name="Matheny P.B."/>
            <person name="Slot J.C."/>
        </authorList>
    </citation>
    <scope>NUCLEOTIDE SEQUENCE [LARGE SCALE GENOMIC DNA]</scope>
    <source>
        <strain evidence="2 3">2629</strain>
    </source>
</reference>
<sequence>MFSKIFFKAAAVTAMLASVMATPVPAPVSSSIVARGGSHSFDNWMGFSSLGGFDNFYGSDNFSGRMSSETVVEQDSKLVCHGQSIQIIQQRLLVLQEMAKRIITEQICDVETQTIVFEQFHSSMGHFSGDLRRKSHRGVGYDRGISSHFGSIVGSDGSLSSNDLGFSGHDLGSQYVIPGGSNWNDASSPASVDAAFNASRSAIKDH</sequence>
<accession>A0A409YM38</accession>
<keyword evidence="3" id="KW-1185">Reference proteome</keyword>
<organism evidence="2 3">
    <name type="scientific">Panaeolus cyanescens</name>
    <dbReference type="NCBI Taxonomy" id="181874"/>
    <lineage>
        <taxon>Eukaryota</taxon>
        <taxon>Fungi</taxon>
        <taxon>Dikarya</taxon>
        <taxon>Basidiomycota</taxon>
        <taxon>Agaricomycotina</taxon>
        <taxon>Agaricomycetes</taxon>
        <taxon>Agaricomycetidae</taxon>
        <taxon>Agaricales</taxon>
        <taxon>Agaricineae</taxon>
        <taxon>Galeropsidaceae</taxon>
        <taxon>Panaeolus</taxon>
    </lineage>
</organism>